<dbReference type="Pfam" id="PF05699">
    <property type="entry name" value="Dimer_Tnp_hAT"/>
    <property type="match status" value="1"/>
</dbReference>
<evidence type="ECO:0000256" key="2">
    <source>
        <dbReference type="SAM" id="MobiDB-lite"/>
    </source>
</evidence>
<dbReference type="InterPro" id="IPR025398">
    <property type="entry name" value="DUF4371"/>
</dbReference>
<dbReference type="AlphaFoldDB" id="A0A815BZP2"/>
<accession>A0A815BZP2</accession>
<feature type="compositionally biased region" description="Low complexity" evidence="2">
    <location>
        <begin position="73"/>
        <end position="106"/>
    </location>
</feature>
<name>A0A815BZP2_9BILA</name>
<dbReference type="Pfam" id="PF14291">
    <property type="entry name" value="DUF4371"/>
    <property type="match status" value="1"/>
</dbReference>
<dbReference type="SMART" id="SM00597">
    <property type="entry name" value="ZnF_TTF"/>
    <property type="match status" value="1"/>
</dbReference>
<gene>
    <name evidence="4" type="ORF">RFH988_LOCUS28465</name>
</gene>
<evidence type="ECO:0000259" key="3">
    <source>
        <dbReference type="SMART" id="SM00597"/>
    </source>
</evidence>
<protein>
    <recommendedName>
        <fullName evidence="3">TTF-type domain-containing protein</fullName>
    </recommendedName>
</protein>
<dbReference type="InterPro" id="IPR008906">
    <property type="entry name" value="HATC_C_dom"/>
</dbReference>
<evidence type="ECO:0000256" key="1">
    <source>
        <dbReference type="SAM" id="Coils"/>
    </source>
</evidence>
<dbReference type="InterPro" id="IPR006580">
    <property type="entry name" value="Znf_TTF"/>
</dbReference>
<comment type="caution">
    <text evidence="4">The sequence shown here is derived from an EMBL/GenBank/DDBJ whole genome shotgun (WGS) entry which is preliminary data.</text>
</comment>
<evidence type="ECO:0000313" key="4">
    <source>
        <dbReference type="EMBL" id="CAF1276449.1"/>
    </source>
</evidence>
<dbReference type="PANTHER" id="PTHR45749:SF21">
    <property type="entry name" value="DUF4371 DOMAIN-CONTAINING PROTEIN"/>
    <property type="match status" value="1"/>
</dbReference>
<proteinExistence type="predicted"/>
<dbReference type="EMBL" id="CAJNOO010002533">
    <property type="protein sequence ID" value="CAF1276449.1"/>
    <property type="molecule type" value="Genomic_DNA"/>
</dbReference>
<keyword evidence="1" id="KW-0175">Coiled coil</keyword>
<dbReference type="SUPFAM" id="SSF53098">
    <property type="entry name" value="Ribonuclease H-like"/>
    <property type="match status" value="1"/>
</dbReference>
<reference evidence="4" key="1">
    <citation type="submission" date="2021-02" db="EMBL/GenBank/DDBJ databases">
        <authorList>
            <person name="Nowell W R."/>
        </authorList>
    </citation>
    <scope>NUCLEOTIDE SEQUENCE</scope>
</reference>
<evidence type="ECO:0000313" key="5">
    <source>
        <dbReference type="Proteomes" id="UP000663882"/>
    </source>
</evidence>
<dbReference type="OrthoDB" id="6617140at2759"/>
<feature type="domain" description="TTF-type" evidence="3">
    <location>
        <begin position="157"/>
        <end position="242"/>
    </location>
</feature>
<dbReference type="PANTHER" id="PTHR45749">
    <property type="match status" value="1"/>
</dbReference>
<dbReference type="Proteomes" id="UP000663882">
    <property type="component" value="Unassembled WGS sequence"/>
</dbReference>
<feature type="region of interest" description="Disordered" evidence="2">
    <location>
        <begin position="71"/>
        <end position="106"/>
    </location>
</feature>
<dbReference type="InterPro" id="IPR012337">
    <property type="entry name" value="RNaseH-like_sf"/>
</dbReference>
<organism evidence="4 5">
    <name type="scientific">Rotaria sordida</name>
    <dbReference type="NCBI Taxonomy" id="392033"/>
    <lineage>
        <taxon>Eukaryota</taxon>
        <taxon>Metazoa</taxon>
        <taxon>Spiralia</taxon>
        <taxon>Gnathifera</taxon>
        <taxon>Rotifera</taxon>
        <taxon>Eurotatoria</taxon>
        <taxon>Bdelloidea</taxon>
        <taxon>Philodinida</taxon>
        <taxon>Philodinidae</taxon>
        <taxon>Rotaria</taxon>
    </lineage>
</organism>
<sequence length="812" mass="93441">MSDKRKLSYYFLKKPDNLVQESNSTPQRTTTNSEIVNINETIVLTEFLDASSPLSSSTSLILHDQSEIYENSSTTTATTPTPIPTTPTTTTPTPTAATPTTITPTSTTTTAAHEYDLLNNISINDSSKRDPGRGPTYAKDFLLLGPYQPNIKFPTINRRHFCYTWFQLYKWLEFSEMTKRAYCFVCRYAYSEGQSEKGFTVDGYNNWPVAIAKFNRHQATVSHKHANDLWVNAVKNHKNNNDVAKQLNRQHEKQTSENRLYLKEIIRTVLFLARQGLALRGHREDEESENKGNLLELLELRSLDNDFIKSKLKSLQYTHHSIQNELLYLIQENILSQIVFQIKNAKYFSIMMDESVDISRHEQVSLVIRYTDDQFHVYERFIGFQRASSTTGEALFKLLVTWLKQLDLDINNIVGQCFDGASAMRGIYKGVSTRLLQIVPTALYVHCNGHILNLCLVDLSQAVVPIRNNFVSAKRHKVFEDIQKEAGLVSISLKALCDTRWSCRFESLKVISRRYTEIVATLQEIQVGDAFILLKVIQTFDFIFHIHLMSEVFLITNILSKFLQKSGVSLTEAMAQVKMTICSLESMRNDDEFNRIWNETMNICAANDIDEPAEQRRRKIPARLGGGDILSTTLSAKDNYRINSFYAVLDLIITSIKERFNENSLSIMLLCEKLFLTNVFLNDLEAQQIAQFYNMNYDELRSEQRFYKVALGQKKQMNLTSATKFFVENNFHQSLNTMNNLLKILWTIPANTCECERSFSSLRRLKTYIRNTTGQERLSSLALINIERSFDIDLDLIVTEFVSKNKERKKIF</sequence>
<dbReference type="GO" id="GO:0046983">
    <property type="term" value="F:protein dimerization activity"/>
    <property type="evidence" value="ECO:0007669"/>
    <property type="project" value="InterPro"/>
</dbReference>
<feature type="coiled-coil region" evidence="1">
    <location>
        <begin position="234"/>
        <end position="264"/>
    </location>
</feature>